<gene>
    <name evidence="1" type="ORF">MRATA1EN1_LOCUS3086</name>
</gene>
<keyword evidence="2" id="KW-1185">Reference proteome</keyword>
<dbReference type="Proteomes" id="UP001176941">
    <property type="component" value="Chromosome 11"/>
</dbReference>
<name>A0ABN8Y2T0_RANTA</name>
<reference evidence="1" key="1">
    <citation type="submission" date="2023-04" db="EMBL/GenBank/DDBJ databases">
        <authorList>
            <consortium name="ELIXIR-Norway"/>
        </authorList>
    </citation>
    <scope>NUCLEOTIDE SEQUENCE [LARGE SCALE GENOMIC DNA]</scope>
</reference>
<dbReference type="EMBL" id="OX459947">
    <property type="protein sequence ID" value="CAI9154124.1"/>
    <property type="molecule type" value="Genomic_DNA"/>
</dbReference>
<proteinExistence type="predicted"/>
<evidence type="ECO:0000313" key="2">
    <source>
        <dbReference type="Proteomes" id="UP001176941"/>
    </source>
</evidence>
<protein>
    <submittedName>
        <fullName evidence="1">Uncharacterized protein</fullName>
    </submittedName>
</protein>
<sequence>MMPTITTPVLAFSVHHYCRNRCNCIIALSLPVNGTITTVLSGSPVVLAARLMAWVQLQEPLRWRAASWGTKCNPTDERPGECVHQGHSSDGKAPASSHCRGEAVSRVHRGVTGSTRRVFLSHLQVRVLLIGHPQTRVSDTETPPGQQERCSSRRYRWRVCDSEVTVVFLLLLC</sequence>
<evidence type="ECO:0000313" key="1">
    <source>
        <dbReference type="EMBL" id="CAI9154124.1"/>
    </source>
</evidence>
<organism evidence="1 2">
    <name type="scientific">Rangifer tarandus platyrhynchus</name>
    <name type="common">Svalbard reindeer</name>
    <dbReference type="NCBI Taxonomy" id="3082113"/>
    <lineage>
        <taxon>Eukaryota</taxon>
        <taxon>Metazoa</taxon>
        <taxon>Chordata</taxon>
        <taxon>Craniata</taxon>
        <taxon>Vertebrata</taxon>
        <taxon>Euteleostomi</taxon>
        <taxon>Mammalia</taxon>
        <taxon>Eutheria</taxon>
        <taxon>Laurasiatheria</taxon>
        <taxon>Artiodactyla</taxon>
        <taxon>Ruminantia</taxon>
        <taxon>Pecora</taxon>
        <taxon>Cervidae</taxon>
        <taxon>Odocoileinae</taxon>
        <taxon>Rangifer</taxon>
    </lineage>
</organism>
<accession>A0ABN8Y2T0</accession>